<dbReference type="AlphaFoldDB" id="A0A2S6HIQ4"/>
<keyword evidence="1" id="KW-0472">Membrane</keyword>
<dbReference type="GO" id="GO:0016747">
    <property type="term" value="F:acyltransferase activity, transferring groups other than amino-acyl groups"/>
    <property type="evidence" value="ECO:0007669"/>
    <property type="project" value="InterPro"/>
</dbReference>
<accession>A0A2S6HIQ4</accession>
<dbReference type="Pfam" id="PF01757">
    <property type="entry name" value="Acyl_transf_3"/>
    <property type="match status" value="1"/>
</dbReference>
<evidence type="ECO:0000313" key="4">
    <source>
        <dbReference type="Proteomes" id="UP000240010"/>
    </source>
</evidence>
<feature type="transmembrane region" description="Helical" evidence="1">
    <location>
        <begin position="96"/>
        <end position="113"/>
    </location>
</feature>
<dbReference type="GO" id="GO:0000271">
    <property type="term" value="P:polysaccharide biosynthetic process"/>
    <property type="evidence" value="ECO:0007669"/>
    <property type="project" value="TreeGrafter"/>
</dbReference>
<name>A0A2S6HIQ4_9GAMM</name>
<feature type="transmembrane region" description="Helical" evidence="1">
    <location>
        <begin position="307"/>
        <end position="327"/>
    </location>
</feature>
<dbReference type="GO" id="GO:0016020">
    <property type="term" value="C:membrane"/>
    <property type="evidence" value="ECO:0007669"/>
    <property type="project" value="TreeGrafter"/>
</dbReference>
<gene>
    <name evidence="3" type="ORF">B0F87_102438</name>
</gene>
<feature type="domain" description="Acyltransferase 3" evidence="2">
    <location>
        <begin position="14"/>
        <end position="314"/>
    </location>
</feature>
<feature type="transmembrane region" description="Helical" evidence="1">
    <location>
        <begin position="227"/>
        <end position="246"/>
    </location>
</feature>
<feature type="transmembrane region" description="Helical" evidence="1">
    <location>
        <begin position="58"/>
        <end position="75"/>
    </location>
</feature>
<evidence type="ECO:0000256" key="1">
    <source>
        <dbReference type="SAM" id="Phobius"/>
    </source>
</evidence>
<dbReference type="InterPro" id="IPR050879">
    <property type="entry name" value="Acyltransferase_3"/>
</dbReference>
<dbReference type="EMBL" id="PTIZ01000002">
    <property type="protein sequence ID" value="PPK77326.1"/>
    <property type="molecule type" value="Genomic_DNA"/>
</dbReference>
<feature type="transmembrane region" description="Helical" evidence="1">
    <location>
        <begin position="21"/>
        <end position="38"/>
    </location>
</feature>
<reference evidence="3 4" key="1">
    <citation type="submission" date="2018-02" db="EMBL/GenBank/DDBJ databases">
        <title>Subsurface microbial communities from deep shales in Ohio and West Virginia, USA.</title>
        <authorList>
            <person name="Wrighton K."/>
        </authorList>
    </citation>
    <scope>NUCLEOTIDE SEQUENCE [LARGE SCALE GENOMIC DNA]</scope>
    <source>
        <strain evidence="3 4">OWC-DMM</strain>
    </source>
</reference>
<evidence type="ECO:0000313" key="3">
    <source>
        <dbReference type="EMBL" id="PPK77326.1"/>
    </source>
</evidence>
<keyword evidence="1" id="KW-0812">Transmembrane</keyword>
<evidence type="ECO:0000259" key="2">
    <source>
        <dbReference type="Pfam" id="PF01757"/>
    </source>
</evidence>
<dbReference type="PANTHER" id="PTHR23028:SF53">
    <property type="entry name" value="ACYL_TRANSF_3 DOMAIN-CONTAINING PROTEIN"/>
    <property type="match status" value="1"/>
</dbReference>
<protein>
    <submittedName>
        <fullName evidence="3">Peptidoglycan/LPS O-acetylase OafA/YrhL</fullName>
    </submittedName>
</protein>
<dbReference type="Proteomes" id="UP000240010">
    <property type="component" value="Unassembled WGS sequence"/>
</dbReference>
<sequence>MCNPRKEVVPARIDYIDAWRFLAVVMVIQSHIFVYSGLKVPLLTPYLDQLDRLGELGVLVFFVISGFVICSGLVAEKGRTGTICLPAFYVRRFYRIIPPLWLYLSCLLLLNATDMIEISPQQALTSASFLCNMPFPDGCSWFAGHTWTLAYEEQFYLIFPLLILFVPLINNSLRFALAIAGLTIASVLLNRAGHLFFGEYFMYFIFLLIGCCSALLPAKIISRIRQMHVAVWLIVIALLLICIGYVPDGIEKQVKVICYPVLILLMVLGTPTQIKAIALVFKNKQLCYLGRISYTVYLWQELVTGNYVGGLTFVYIAVVFGFAMISYRYIESPFQKMATSMSNDLKAAAVAASLTGYKQDRQY</sequence>
<dbReference type="InterPro" id="IPR002656">
    <property type="entry name" value="Acyl_transf_3_dom"/>
</dbReference>
<comment type="caution">
    <text evidence="3">The sequence shown here is derived from an EMBL/GenBank/DDBJ whole genome shotgun (WGS) entry which is preliminary data.</text>
</comment>
<dbReference type="PANTHER" id="PTHR23028">
    <property type="entry name" value="ACETYLTRANSFERASE"/>
    <property type="match status" value="1"/>
</dbReference>
<keyword evidence="1" id="KW-1133">Transmembrane helix</keyword>
<organism evidence="3 4">
    <name type="scientific">Methylobacter tundripaludum</name>
    <dbReference type="NCBI Taxonomy" id="173365"/>
    <lineage>
        <taxon>Bacteria</taxon>
        <taxon>Pseudomonadati</taxon>
        <taxon>Pseudomonadota</taxon>
        <taxon>Gammaproteobacteria</taxon>
        <taxon>Methylococcales</taxon>
        <taxon>Methylococcaceae</taxon>
        <taxon>Methylobacter</taxon>
    </lineage>
</organism>
<feature type="transmembrane region" description="Helical" evidence="1">
    <location>
        <begin position="258"/>
        <end position="281"/>
    </location>
</feature>
<feature type="transmembrane region" description="Helical" evidence="1">
    <location>
        <begin position="155"/>
        <end position="188"/>
    </location>
</feature>
<dbReference type="RefSeq" id="WP_104428009.1">
    <property type="nucleotide sequence ID" value="NZ_PTIZ01000002.1"/>
</dbReference>
<proteinExistence type="predicted"/>
<feature type="transmembrane region" description="Helical" evidence="1">
    <location>
        <begin position="200"/>
        <end position="221"/>
    </location>
</feature>